<evidence type="ECO:0000313" key="3">
    <source>
        <dbReference type="EMBL" id="CAH1953794.1"/>
    </source>
</evidence>
<dbReference type="InterPro" id="IPR055427">
    <property type="entry name" value="TRAPPC13_N"/>
</dbReference>
<reference evidence="3" key="1">
    <citation type="submission" date="2022-03" db="EMBL/GenBank/DDBJ databases">
        <authorList>
            <person name="Sayadi A."/>
        </authorList>
    </citation>
    <scope>NUCLEOTIDE SEQUENCE</scope>
</reference>
<dbReference type="Proteomes" id="UP001152888">
    <property type="component" value="Unassembled WGS sequence"/>
</dbReference>
<sequence length="319" mass="35593">METEEHLLSLKVMRLTRPSLASVIPVTCDSKDLPGNLFNNSLQQDPISVEGTETLSIGQFLLLPQTPVNIYLGEIFSSYICVYSESKQPVTNVSVKVDLQTSSQRLPLSANPPTPTLGTDETVNIVIHHEVKEIGTHILICEVTYQTATSQVMSFRKFFKIMVLKPLDVKTKFYNAENDDVYLEAQVQNITVGPICLEKVALDASQLFNVTSLNTTKNGKSIFGKTTILQPQAVCQFLYCLVPNEKLSSDLKLLSGATNIGKLDIVWRSNLGEKGRLQTSQLQRMSPDYGDIRMSVIELPNFVVLEDLFSFKCKLINNR</sequence>
<keyword evidence="4" id="KW-1185">Reference proteome</keyword>
<evidence type="ECO:0008006" key="5">
    <source>
        <dbReference type="Google" id="ProtNLM"/>
    </source>
</evidence>
<dbReference type="InterPro" id="IPR055429">
    <property type="entry name" value="TRAPPC13_M"/>
</dbReference>
<proteinExistence type="predicted"/>
<dbReference type="AlphaFoldDB" id="A0A9P0NS87"/>
<dbReference type="InterPro" id="IPR010378">
    <property type="entry name" value="TRAPPC13"/>
</dbReference>
<accession>A0A9P0NS87</accession>
<dbReference type="OrthoDB" id="10250284at2759"/>
<feature type="domain" description="Trafficking protein particle complex subunit 13 N-terminal" evidence="1">
    <location>
        <begin position="6"/>
        <end position="162"/>
    </location>
</feature>
<evidence type="ECO:0000313" key="4">
    <source>
        <dbReference type="Proteomes" id="UP001152888"/>
    </source>
</evidence>
<feature type="domain" description="Trafficking protein particle complex subunit 13 middle" evidence="2">
    <location>
        <begin position="167"/>
        <end position="287"/>
    </location>
</feature>
<dbReference type="EMBL" id="CAKOFQ010006652">
    <property type="protein sequence ID" value="CAH1953794.1"/>
    <property type="molecule type" value="Genomic_DNA"/>
</dbReference>
<organism evidence="3 4">
    <name type="scientific">Acanthoscelides obtectus</name>
    <name type="common">Bean weevil</name>
    <name type="synonym">Bruchus obtectus</name>
    <dbReference type="NCBI Taxonomy" id="200917"/>
    <lineage>
        <taxon>Eukaryota</taxon>
        <taxon>Metazoa</taxon>
        <taxon>Ecdysozoa</taxon>
        <taxon>Arthropoda</taxon>
        <taxon>Hexapoda</taxon>
        <taxon>Insecta</taxon>
        <taxon>Pterygota</taxon>
        <taxon>Neoptera</taxon>
        <taxon>Endopterygota</taxon>
        <taxon>Coleoptera</taxon>
        <taxon>Polyphaga</taxon>
        <taxon>Cucujiformia</taxon>
        <taxon>Chrysomeloidea</taxon>
        <taxon>Chrysomelidae</taxon>
        <taxon>Bruchinae</taxon>
        <taxon>Bruchini</taxon>
        <taxon>Acanthoscelides</taxon>
    </lineage>
</organism>
<dbReference type="PANTHER" id="PTHR13134:SF3">
    <property type="entry name" value="TRAFFICKING PROTEIN PARTICLE COMPLEX SUBUNIT 13"/>
    <property type="match status" value="1"/>
</dbReference>
<dbReference type="GO" id="GO:1990072">
    <property type="term" value="C:TRAPPIII protein complex"/>
    <property type="evidence" value="ECO:0007669"/>
    <property type="project" value="TreeGrafter"/>
</dbReference>
<evidence type="ECO:0000259" key="1">
    <source>
        <dbReference type="Pfam" id="PF06159"/>
    </source>
</evidence>
<name>A0A9P0NS87_ACAOB</name>
<comment type="caution">
    <text evidence="3">The sequence shown here is derived from an EMBL/GenBank/DDBJ whole genome shotgun (WGS) entry which is preliminary data.</text>
</comment>
<gene>
    <name evidence="3" type="ORF">ACAOBT_LOCUS229</name>
</gene>
<dbReference type="Pfam" id="PF06159">
    <property type="entry name" value="TRAPPC13_N"/>
    <property type="match status" value="1"/>
</dbReference>
<dbReference type="Pfam" id="PF23647">
    <property type="entry name" value="TRAPPC13_M"/>
    <property type="match status" value="1"/>
</dbReference>
<protein>
    <recommendedName>
        <fullName evidence="5">Trafficking protein particle complex subunit 13</fullName>
    </recommendedName>
</protein>
<dbReference type="PANTHER" id="PTHR13134">
    <property type="entry name" value="TRAFFICKING PROTEIN PARTICLE COMPLEX SUBUNIT 13"/>
    <property type="match status" value="1"/>
</dbReference>
<evidence type="ECO:0000259" key="2">
    <source>
        <dbReference type="Pfam" id="PF23647"/>
    </source>
</evidence>